<feature type="transmembrane region" description="Helical" evidence="8">
    <location>
        <begin position="300"/>
        <end position="318"/>
    </location>
</feature>
<sequence>MTGSLPRILAVLLKEFTQLRRDRITYAMILLMPVMQLLIFGYAINMDPRHLPAAVLSHDTSTLANSVVAALERTGYVDVRYLPRSDEELDQLLRRGQVMLGITIPPDFTRRVLKGERAQILAEADASDPQAAAGALAAVSVLPTEALRNERLGLGAPRAPAPAFEVVVHRRYNPESRSPVHIVPGLLGIILSMTLVMMTAMAVTRERERGTMETLLSTPATPAEIMVGKLTPYVVVGLVQTVVVLGMARGLFSVPMARTPAGWLALACGIVLFIVGNLSLGYLISTVARSQLQAMQMSMFYMLPSIFLSGFAFPFLGLPPWARVLGEIIPVTHFLRIVRGALLKDQVLADMGNDLLALGLFVLAVAGAALARSRTTLD</sequence>
<keyword evidence="3" id="KW-0813">Transport</keyword>
<evidence type="ECO:0000256" key="4">
    <source>
        <dbReference type="ARBA" id="ARBA00022475"/>
    </source>
</evidence>
<comment type="subcellular location">
    <subcellularLocation>
        <location evidence="1">Cell membrane</location>
        <topology evidence="1">Multi-pass membrane protein</topology>
    </subcellularLocation>
</comment>
<dbReference type="Pfam" id="PF12698">
    <property type="entry name" value="ABC2_membrane_3"/>
    <property type="match status" value="1"/>
</dbReference>
<feature type="transmembrane region" description="Helical" evidence="8">
    <location>
        <begin position="24"/>
        <end position="44"/>
    </location>
</feature>
<dbReference type="GO" id="GO:0140359">
    <property type="term" value="F:ABC-type transporter activity"/>
    <property type="evidence" value="ECO:0007669"/>
    <property type="project" value="InterPro"/>
</dbReference>
<gene>
    <name evidence="10" type="primary">yhiH3</name>
    <name evidence="10" type="ORF">EJ065_5648</name>
</gene>
<dbReference type="GO" id="GO:0005886">
    <property type="term" value="C:plasma membrane"/>
    <property type="evidence" value="ECO:0007669"/>
    <property type="project" value="UniProtKB-SubCell"/>
</dbReference>
<comment type="similarity">
    <text evidence="2">Belongs to the ABC-2 integral membrane protein family.</text>
</comment>
<dbReference type="InterPro" id="IPR051449">
    <property type="entry name" value="ABC-2_transporter_component"/>
</dbReference>
<feature type="domain" description="ABC transmembrane type-2" evidence="9">
    <location>
        <begin position="148"/>
        <end position="376"/>
    </location>
</feature>
<dbReference type="PROSITE" id="PS51012">
    <property type="entry name" value="ABC_TM2"/>
    <property type="match status" value="1"/>
</dbReference>
<evidence type="ECO:0000259" key="9">
    <source>
        <dbReference type="PROSITE" id="PS51012"/>
    </source>
</evidence>
<protein>
    <submittedName>
        <fullName evidence="10">ABC transporter inner membrane subunit</fullName>
    </submittedName>
</protein>
<feature type="transmembrane region" description="Helical" evidence="8">
    <location>
        <begin position="264"/>
        <end position="288"/>
    </location>
</feature>
<dbReference type="InterPro" id="IPR047817">
    <property type="entry name" value="ABC2_TM_bact-type"/>
</dbReference>
<accession>A0A410RZH0</accession>
<dbReference type="EMBL" id="CP034669">
    <property type="protein sequence ID" value="QAT87181.1"/>
    <property type="molecule type" value="Genomic_DNA"/>
</dbReference>
<feature type="transmembrane region" description="Helical" evidence="8">
    <location>
        <begin position="355"/>
        <end position="371"/>
    </location>
</feature>
<dbReference type="RefSeq" id="WP_128798605.1">
    <property type="nucleotide sequence ID" value="NZ_CP034669.1"/>
</dbReference>
<keyword evidence="7 8" id="KW-0472">Membrane</keyword>
<dbReference type="AlphaFoldDB" id="A0A410RZH0"/>
<dbReference type="PANTHER" id="PTHR30294">
    <property type="entry name" value="MEMBRANE COMPONENT OF ABC TRANSPORTER YHHJ-RELATED"/>
    <property type="match status" value="1"/>
</dbReference>
<name>A0A410RZH0_CORCK</name>
<dbReference type="InterPro" id="IPR013525">
    <property type="entry name" value="ABC2_TM"/>
</dbReference>
<proteinExistence type="inferred from homology"/>
<evidence type="ECO:0000256" key="1">
    <source>
        <dbReference type="ARBA" id="ARBA00004651"/>
    </source>
</evidence>
<organism evidence="10 11">
    <name type="scientific">Corallococcus coralloides</name>
    <name type="common">Myxococcus coralloides</name>
    <dbReference type="NCBI Taxonomy" id="184914"/>
    <lineage>
        <taxon>Bacteria</taxon>
        <taxon>Pseudomonadati</taxon>
        <taxon>Myxococcota</taxon>
        <taxon>Myxococcia</taxon>
        <taxon>Myxococcales</taxon>
        <taxon>Cystobacterineae</taxon>
        <taxon>Myxococcaceae</taxon>
        <taxon>Corallococcus</taxon>
    </lineage>
</organism>
<evidence type="ECO:0000313" key="10">
    <source>
        <dbReference type="EMBL" id="QAT87181.1"/>
    </source>
</evidence>
<reference evidence="10 11" key="1">
    <citation type="submission" date="2018-12" db="EMBL/GenBank/DDBJ databases">
        <title>Complete Genome Sequence of the Corallopyronin A producing Myxobacterium Corallococcus coralloides B035.</title>
        <authorList>
            <person name="Bouhired S.M."/>
            <person name="Rupp O."/>
            <person name="Blom J."/>
            <person name="Schaeberle T.F."/>
            <person name="Kehraus S."/>
            <person name="Schiefer A."/>
            <person name="Pfarr K."/>
            <person name="Goesmann A."/>
            <person name="Hoerauf A."/>
            <person name="Koenig G.M."/>
        </authorList>
    </citation>
    <scope>NUCLEOTIDE SEQUENCE [LARGE SCALE GENOMIC DNA]</scope>
    <source>
        <strain evidence="10 11">B035</strain>
    </source>
</reference>
<keyword evidence="6 8" id="KW-1133">Transmembrane helix</keyword>
<evidence type="ECO:0000256" key="7">
    <source>
        <dbReference type="ARBA" id="ARBA00023136"/>
    </source>
</evidence>
<keyword evidence="4" id="KW-1003">Cell membrane</keyword>
<evidence type="ECO:0000256" key="3">
    <source>
        <dbReference type="ARBA" id="ARBA00022448"/>
    </source>
</evidence>
<evidence type="ECO:0000256" key="6">
    <source>
        <dbReference type="ARBA" id="ARBA00022989"/>
    </source>
</evidence>
<dbReference type="Proteomes" id="UP000288758">
    <property type="component" value="Chromosome"/>
</dbReference>
<evidence type="ECO:0000256" key="5">
    <source>
        <dbReference type="ARBA" id="ARBA00022692"/>
    </source>
</evidence>
<dbReference type="Gene3D" id="3.40.1710.10">
    <property type="entry name" value="abc type-2 transporter like domain"/>
    <property type="match status" value="1"/>
</dbReference>
<feature type="transmembrane region" description="Helical" evidence="8">
    <location>
        <begin position="182"/>
        <end position="203"/>
    </location>
</feature>
<feature type="transmembrane region" description="Helical" evidence="8">
    <location>
        <begin position="233"/>
        <end position="252"/>
    </location>
</feature>
<evidence type="ECO:0000256" key="2">
    <source>
        <dbReference type="ARBA" id="ARBA00007783"/>
    </source>
</evidence>
<keyword evidence="5 8" id="KW-0812">Transmembrane</keyword>
<evidence type="ECO:0000256" key="8">
    <source>
        <dbReference type="SAM" id="Phobius"/>
    </source>
</evidence>
<dbReference type="PANTHER" id="PTHR30294:SF29">
    <property type="entry name" value="MULTIDRUG ABC TRANSPORTER PERMEASE YBHS-RELATED"/>
    <property type="match status" value="1"/>
</dbReference>
<evidence type="ECO:0000313" key="11">
    <source>
        <dbReference type="Proteomes" id="UP000288758"/>
    </source>
</evidence>